<dbReference type="PANTHER" id="PTHR43549">
    <property type="entry name" value="MULTIDRUG RESISTANCE PROTEIN YPNP-RELATED"/>
    <property type="match status" value="1"/>
</dbReference>
<dbReference type="GO" id="GO:0005886">
    <property type="term" value="C:plasma membrane"/>
    <property type="evidence" value="ECO:0007669"/>
    <property type="project" value="UniProtKB-SubCell"/>
</dbReference>
<dbReference type="InterPro" id="IPR048279">
    <property type="entry name" value="MdtK-like"/>
</dbReference>
<keyword evidence="6 7" id="KW-0472">Membrane</keyword>
<feature type="transmembrane region" description="Helical" evidence="7">
    <location>
        <begin position="93"/>
        <end position="116"/>
    </location>
</feature>
<dbReference type="InterPro" id="IPR002528">
    <property type="entry name" value="MATE_fam"/>
</dbReference>
<dbReference type="GO" id="GO:0042910">
    <property type="term" value="F:xenobiotic transmembrane transporter activity"/>
    <property type="evidence" value="ECO:0007669"/>
    <property type="project" value="InterPro"/>
</dbReference>
<evidence type="ECO:0000256" key="4">
    <source>
        <dbReference type="ARBA" id="ARBA00022692"/>
    </source>
</evidence>
<organism evidence="8 9">
    <name type="scientific">Pseudaestuariivita atlantica</name>
    <dbReference type="NCBI Taxonomy" id="1317121"/>
    <lineage>
        <taxon>Bacteria</taxon>
        <taxon>Pseudomonadati</taxon>
        <taxon>Pseudomonadota</taxon>
        <taxon>Alphaproteobacteria</taxon>
        <taxon>Rhodobacterales</taxon>
        <taxon>Paracoccaceae</taxon>
        <taxon>Pseudaestuariivita</taxon>
    </lineage>
</organism>
<accession>A0A0L1JQ32</accession>
<feature type="transmembrane region" description="Helical" evidence="7">
    <location>
        <begin position="12"/>
        <end position="35"/>
    </location>
</feature>
<keyword evidence="3" id="KW-1003">Cell membrane</keyword>
<dbReference type="AlphaFoldDB" id="A0A0L1JQ32"/>
<feature type="transmembrane region" description="Helical" evidence="7">
    <location>
        <begin position="197"/>
        <end position="219"/>
    </location>
</feature>
<evidence type="ECO:0000256" key="3">
    <source>
        <dbReference type="ARBA" id="ARBA00022475"/>
    </source>
</evidence>
<comment type="subcellular location">
    <subcellularLocation>
        <location evidence="1">Cell inner membrane</location>
        <topology evidence="1">Multi-pass membrane protein</topology>
    </subcellularLocation>
</comment>
<dbReference type="STRING" id="1317121.ATO11_11815"/>
<evidence type="ECO:0000256" key="7">
    <source>
        <dbReference type="SAM" id="Phobius"/>
    </source>
</evidence>
<protein>
    <submittedName>
        <fullName evidence="8">Multidrug transporter MATE</fullName>
    </submittedName>
</protein>
<reference evidence="8 9" key="1">
    <citation type="journal article" date="2015" name="Int. J. Syst. Evol. Microbiol.">
        <title>Aestuariivita atlantica sp. nov., isolated from deep sea sediment of the Atlantic Ocean.</title>
        <authorList>
            <person name="Li G."/>
            <person name="Lai Q."/>
            <person name="Du Y."/>
            <person name="Liu X."/>
            <person name="Sun F."/>
            <person name="Shao Z."/>
        </authorList>
    </citation>
    <scope>NUCLEOTIDE SEQUENCE [LARGE SCALE GENOMIC DNA]</scope>
    <source>
        <strain evidence="8 9">22II-S11-z3</strain>
    </source>
</reference>
<dbReference type="NCBIfam" id="TIGR00797">
    <property type="entry name" value="matE"/>
    <property type="match status" value="1"/>
</dbReference>
<dbReference type="OrthoDB" id="9806302at2"/>
<evidence type="ECO:0000256" key="2">
    <source>
        <dbReference type="ARBA" id="ARBA00022448"/>
    </source>
</evidence>
<keyword evidence="9" id="KW-1185">Reference proteome</keyword>
<feature type="transmembrane region" description="Helical" evidence="7">
    <location>
        <begin position="136"/>
        <end position="157"/>
    </location>
</feature>
<comment type="caution">
    <text evidence="8">The sequence shown here is derived from an EMBL/GenBank/DDBJ whole genome shotgun (WGS) entry which is preliminary data.</text>
</comment>
<feature type="transmembrane region" description="Helical" evidence="7">
    <location>
        <begin position="418"/>
        <end position="440"/>
    </location>
</feature>
<feature type="transmembrane region" description="Helical" evidence="7">
    <location>
        <begin position="360"/>
        <end position="380"/>
    </location>
</feature>
<dbReference type="RefSeq" id="WP_050531052.1">
    <property type="nucleotide sequence ID" value="NZ_AQQZ01000004.1"/>
</dbReference>
<feature type="transmembrane region" description="Helical" evidence="7">
    <location>
        <begin position="47"/>
        <end position="72"/>
    </location>
</feature>
<dbReference type="PATRIC" id="fig|1317121.7.peg.3045"/>
<feature type="transmembrane region" description="Helical" evidence="7">
    <location>
        <begin position="392"/>
        <end position="412"/>
    </location>
</feature>
<evidence type="ECO:0000256" key="1">
    <source>
        <dbReference type="ARBA" id="ARBA00004429"/>
    </source>
</evidence>
<keyword evidence="5 7" id="KW-1133">Transmembrane helix</keyword>
<sequence>MSTNARLTQGPVIAALAAVSAPMSFGIFAVLSIGVADAYFLGQLGGAPLAAIGFIFPVTTAFSSLAIGLSAGANAAVSQSLGRDDDPEHTRRLGLHAIGIGVALALLMALATWTVYPWLFRALGAEPDTMQEIRAYMPIWAMSFPFLVLMMIVNAVFRAYGSGVSSAAIMVLAAVINIGLDPLFIFGFGPIPELGTQGAAVATSIGRGVAAAVALGYAWQQGMLSLCSNPFGGVWASTKTIFSVGLPAGFSNAINPAGMALVTAAVATVGSAAVAGFGAGTRITSLTNVPMMALSAGIGPVVGQNWGADKPGRARTAMLQTWAICVGYGVAVGVALALFAEPLANLITDGGEAATYTATYLRVAGWSMAGYGMVVCTNAAMNARSMAKVSMALSISRTFLLYLPLAWALVMVAGFPGIAWAVVAANVLGAAMAVWCAWYTDLFRVSAVRKLVPSTA</sequence>
<dbReference type="GO" id="GO:0015297">
    <property type="term" value="F:antiporter activity"/>
    <property type="evidence" value="ECO:0007669"/>
    <property type="project" value="InterPro"/>
</dbReference>
<feature type="transmembrane region" description="Helical" evidence="7">
    <location>
        <begin position="319"/>
        <end position="340"/>
    </location>
</feature>
<gene>
    <name evidence="8" type="ORF">ATO11_11815</name>
</gene>
<dbReference type="EMBL" id="AQQZ01000004">
    <property type="protein sequence ID" value="KNG93846.1"/>
    <property type="molecule type" value="Genomic_DNA"/>
</dbReference>
<proteinExistence type="predicted"/>
<keyword evidence="4 7" id="KW-0812">Transmembrane</keyword>
<name>A0A0L1JQ32_9RHOB</name>
<feature type="transmembrane region" description="Helical" evidence="7">
    <location>
        <begin position="169"/>
        <end position="191"/>
    </location>
</feature>
<dbReference type="InterPro" id="IPR052031">
    <property type="entry name" value="Membrane_Transporter-Flippase"/>
</dbReference>
<dbReference type="PANTHER" id="PTHR43549:SF3">
    <property type="entry name" value="MULTIDRUG RESISTANCE PROTEIN YPNP-RELATED"/>
    <property type="match status" value="1"/>
</dbReference>
<dbReference type="Proteomes" id="UP000036938">
    <property type="component" value="Unassembled WGS sequence"/>
</dbReference>
<keyword evidence="2" id="KW-0813">Transport</keyword>
<evidence type="ECO:0000313" key="9">
    <source>
        <dbReference type="Proteomes" id="UP000036938"/>
    </source>
</evidence>
<evidence type="ECO:0000256" key="5">
    <source>
        <dbReference type="ARBA" id="ARBA00022989"/>
    </source>
</evidence>
<evidence type="ECO:0000313" key="8">
    <source>
        <dbReference type="EMBL" id="KNG93846.1"/>
    </source>
</evidence>
<dbReference type="PIRSF" id="PIRSF006603">
    <property type="entry name" value="DinF"/>
    <property type="match status" value="1"/>
</dbReference>
<dbReference type="Pfam" id="PF01554">
    <property type="entry name" value="MatE"/>
    <property type="match status" value="2"/>
</dbReference>
<evidence type="ECO:0000256" key="6">
    <source>
        <dbReference type="ARBA" id="ARBA00023136"/>
    </source>
</evidence>